<dbReference type="SUPFAM" id="SSF74650">
    <property type="entry name" value="Galactose mutarotase-like"/>
    <property type="match status" value="1"/>
</dbReference>
<dbReference type="Proteomes" id="UP000182932">
    <property type="component" value="Unassembled WGS sequence"/>
</dbReference>
<dbReference type="EMBL" id="FNYY01000015">
    <property type="protein sequence ID" value="SEJ96092.1"/>
    <property type="molecule type" value="Genomic_DNA"/>
</dbReference>
<evidence type="ECO:0008006" key="3">
    <source>
        <dbReference type="Google" id="ProtNLM"/>
    </source>
</evidence>
<dbReference type="InterPro" id="IPR011013">
    <property type="entry name" value="Gal_mutarotase_sf_dom"/>
</dbReference>
<evidence type="ECO:0000313" key="2">
    <source>
        <dbReference type="Proteomes" id="UP000182932"/>
    </source>
</evidence>
<proteinExistence type="predicted"/>
<dbReference type="InterPro" id="IPR014718">
    <property type="entry name" value="GH-type_carb-bd"/>
</dbReference>
<protein>
    <recommendedName>
        <fullName evidence="3">Aldose 1-epimerase</fullName>
    </recommendedName>
</protein>
<dbReference type="GO" id="GO:0003824">
    <property type="term" value="F:catalytic activity"/>
    <property type="evidence" value="ECO:0007669"/>
    <property type="project" value="InterPro"/>
</dbReference>
<organism evidence="1 2">
    <name type="scientific">Marinovum algicola</name>
    <dbReference type="NCBI Taxonomy" id="42444"/>
    <lineage>
        <taxon>Bacteria</taxon>
        <taxon>Pseudomonadati</taxon>
        <taxon>Pseudomonadota</taxon>
        <taxon>Alphaproteobacteria</taxon>
        <taxon>Rhodobacterales</taxon>
        <taxon>Roseobacteraceae</taxon>
        <taxon>Marinovum</taxon>
    </lineage>
</organism>
<dbReference type="GO" id="GO:0030246">
    <property type="term" value="F:carbohydrate binding"/>
    <property type="evidence" value="ECO:0007669"/>
    <property type="project" value="InterPro"/>
</dbReference>
<name>A0A975WCX1_9RHOB</name>
<gene>
    <name evidence="1" type="ORF">SAMN04487940_11571</name>
</gene>
<dbReference type="GeneID" id="80819870"/>
<dbReference type="GO" id="GO:0005975">
    <property type="term" value="P:carbohydrate metabolic process"/>
    <property type="evidence" value="ECO:0007669"/>
    <property type="project" value="InterPro"/>
</dbReference>
<dbReference type="Gene3D" id="2.70.98.10">
    <property type="match status" value="1"/>
</dbReference>
<dbReference type="AlphaFoldDB" id="A0A975WCX1"/>
<accession>A0A975WCX1</accession>
<sequence length="330" mass="34834">MPDIPPHPSTPRDGWTPLKTAHCSAAVSPLGAILHDLTFTLPDGRKFAPLAEAEWSGRARPEDSPDLSPHLAELGGEWPCVPFGTSPADPQHHGFCSNAVWRLDAADGGSARLSIDYPAGHDIAQVARSVRLSPDSPSVTFGLEITAASDCCLPLGLHPIFRLPEGGAGVTLDWTGGQQATTLPKALAPPTLTPVPGAQVTKGGPVACLDGTEFRFPAEFPRQREALVQIWDCEGEVALRYAGEAAGVRLTWAAEDLPHCLLWLANPGGEIPGLGQFTGLGVEPVSSLFDRGIAPFDDSVADRAAGVALRAGKIWRTRYEISAFPLSPSV</sequence>
<reference evidence="1 2" key="1">
    <citation type="submission" date="2016-10" db="EMBL/GenBank/DDBJ databases">
        <authorList>
            <person name="Varghese N."/>
            <person name="Submissions S."/>
        </authorList>
    </citation>
    <scope>NUCLEOTIDE SEQUENCE [LARGE SCALE GENOMIC DNA]</scope>
    <source>
        <strain evidence="1 2">FF3</strain>
    </source>
</reference>
<keyword evidence="2" id="KW-1185">Reference proteome</keyword>
<evidence type="ECO:0000313" key="1">
    <source>
        <dbReference type="EMBL" id="SEJ96092.1"/>
    </source>
</evidence>
<comment type="caution">
    <text evidence="1">The sequence shown here is derived from an EMBL/GenBank/DDBJ whole genome shotgun (WGS) entry which is preliminary data.</text>
</comment>
<dbReference type="RefSeq" id="WP_074837829.1">
    <property type="nucleotide sequence ID" value="NZ_CATLQZ010000018.1"/>
</dbReference>